<name>A0A2A2H696_METBR</name>
<comment type="caution">
    <text evidence="2">The sequence shown here is derived from an EMBL/GenBank/DDBJ whole genome shotgun (WGS) entry which is preliminary data.</text>
</comment>
<protein>
    <recommendedName>
        <fullName evidence="1">Peptidase C39 domain-containing protein</fullName>
    </recommendedName>
</protein>
<keyword evidence="3" id="KW-1185">Reference proteome</keyword>
<dbReference type="GO" id="GO:0008233">
    <property type="term" value="F:peptidase activity"/>
    <property type="evidence" value="ECO:0007669"/>
    <property type="project" value="InterPro"/>
</dbReference>
<gene>
    <name evidence="2" type="ORF">ASJ80_11020</name>
</gene>
<dbReference type="InterPro" id="IPR005074">
    <property type="entry name" value="Peptidase_C39"/>
</dbReference>
<reference evidence="2 3" key="1">
    <citation type="journal article" date="2017" name="BMC Genomics">
        <title>Genomic analysis of methanogenic archaea reveals a shift towards energy conservation.</title>
        <authorList>
            <person name="Gilmore S.P."/>
            <person name="Henske J.K."/>
            <person name="Sexton J.A."/>
            <person name="Solomon K.V."/>
            <person name="Seppala S."/>
            <person name="Yoo J.I."/>
            <person name="Huyett L.M."/>
            <person name="Pressman A."/>
            <person name="Cogan J.Z."/>
            <person name="Kivenson V."/>
            <person name="Peng X."/>
            <person name="Tan Y."/>
            <person name="Valentine D.L."/>
            <person name="O'Malley M.A."/>
        </authorList>
    </citation>
    <scope>NUCLEOTIDE SEQUENCE [LARGE SCALE GENOMIC DNA]</scope>
    <source>
        <strain evidence="2 3">M.o.H.</strain>
    </source>
</reference>
<sequence length="260" mass="29920">MKTAALAKGATAVGAILDIDQLRSNYIIVLSINGINHFEVVQNITDTTAYLFDPDLGNIEMTMDKFNELYTGYALVISNGTIQINGTLLTDYEMQNIKALAYKVRKTVTKVWVPGYYYKAGKRWVDTSYSIPIPYLVFVRGYWIHWGPFYWYVFPHPELRVKWVKINRGYWKTIWKYKPGYWTKRTTFEVVKKYNWENEKHILAGASKVGFYLWASVAVTAYTGPGGLSVIVGGVNPLFLGGIQEVQDYWNNPAWVYETE</sequence>
<proteinExistence type="predicted"/>
<dbReference type="Proteomes" id="UP000217784">
    <property type="component" value="Unassembled WGS sequence"/>
</dbReference>
<evidence type="ECO:0000313" key="3">
    <source>
        <dbReference type="Proteomes" id="UP000217784"/>
    </source>
</evidence>
<dbReference type="Gene3D" id="3.90.70.10">
    <property type="entry name" value="Cysteine proteinases"/>
    <property type="match status" value="1"/>
</dbReference>
<dbReference type="GO" id="GO:0016020">
    <property type="term" value="C:membrane"/>
    <property type="evidence" value="ECO:0007669"/>
    <property type="project" value="InterPro"/>
</dbReference>
<feature type="domain" description="Peptidase C39" evidence="1">
    <location>
        <begin position="17"/>
        <end position="79"/>
    </location>
</feature>
<dbReference type="GO" id="GO:0005524">
    <property type="term" value="F:ATP binding"/>
    <property type="evidence" value="ECO:0007669"/>
    <property type="project" value="InterPro"/>
</dbReference>
<dbReference type="Pfam" id="PF03412">
    <property type="entry name" value="Peptidase_C39"/>
    <property type="match status" value="1"/>
</dbReference>
<accession>A0A2A2H696</accession>
<evidence type="ECO:0000259" key="1">
    <source>
        <dbReference type="Pfam" id="PF03412"/>
    </source>
</evidence>
<evidence type="ECO:0000313" key="2">
    <source>
        <dbReference type="EMBL" id="PAV04834.1"/>
    </source>
</evidence>
<organism evidence="2 3">
    <name type="scientific">Methanobacterium bryantii</name>
    <dbReference type="NCBI Taxonomy" id="2161"/>
    <lineage>
        <taxon>Archaea</taxon>
        <taxon>Methanobacteriati</taxon>
        <taxon>Methanobacteriota</taxon>
        <taxon>Methanomada group</taxon>
        <taxon>Methanobacteria</taxon>
        <taxon>Methanobacteriales</taxon>
        <taxon>Methanobacteriaceae</taxon>
        <taxon>Methanobacterium</taxon>
    </lineage>
</organism>
<dbReference type="GO" id="GO:0006508">
    <property type="term" value="P:proteolysis"/>
    <property type="evidence" value="ECO:0007669"/>
    <property type="project" value="InterPro"/>
</dbReference>
<dbReference type="EMBL" id="LMVM01000012">
    <property type="protein sequence ID" value="PAV04834.1"/>
    <property type="molecule type" value="Genomic_DNA"/>
</dbReference>
<dbReference type="AlphaFoldDB" id="A0A2A2H696"/>